<evidence type="ECO:0000256" key="2">
    <source>
        <dbReference type="ARBA" id="ARBA00001946"/>
    </source>
</evidence>
<evidence type="ECO:0000256" key="7">
    <source>
        <dbReference type="ARBA" id="ARBA00022842"/>
    </source>
</evidence>
<keyword evidence="8 9" id="KW-0289">Folate biosynthesis</keyword>
<dbReference type="PANTHER" id="PTHR20941:SF1">
    <property type="entry name" value="FOLIC ACID SYNTHESIS PROTEIN FOL1"/>
    <property type="match status" value="1"/>
</dbReference>
<dbReference type="InterPro" id="IPR011005">
    <property type="entry name" value="Dihydropteroate_synth-like_sf"/>
</dbReference>
<comment type="catalytic activity">
    <reaction evidence="1">
        <text>(7,8-dihydropterin-6-yl)methyl diphosphate + 4-aminobenzoate = 7,8-dihydropteroate + diphosphate</text>
        <dbReference type="Rhea" id="RHEA:19949"/>
        <dbReference type="ChEBI" id="CHEBI:17836"/>
        <dbReference type="ChEBI" id="CHEBI:17839"/>
        <dbReference type="ChEBI" id="CHEBI:33019"/>
        <dbReference type="ChEBI" id="CHEBI:72950"/>
        <dbReference type="EC" id="2.5.1.15"/>
    </reaction>
</comment>
<dbReference type="RefSeq" id="WP_243376779.1">
    <property type="nucleotide sequence ID" value="NZ_JAKZJU020000001.1"/>
</dbReference>
<evidence type="ECO:0000256" key="5">
    <source>
        <dbReference type="ARBA" id="ARBA00022679"/>
    </source>
</evidence>
<dbReference type="Pfam" id="PF00809">
    <property type="entry name" value="Pterin_bind"/>
    <property type="match status" value="1"/>
</dbReference>
<evidence type="ECO:0000256" key="9">
    <source>
        <dbReference type="RuleBase" id="RU361205"/>
    </source>
</evidence>
<dbReference type="InterPro" id="IPR000489">
    <property type="entry name" value="Pterin-binding_dom"/>
</dbReference>
<evidence type="ECO:0000256" key="6">
    <source>
        <dbReference type="ARBA" id="ARBA00022723"/>
    </source>
</evidence>
<comment type="similarity">
    <text evidence="9">Belongs to the DHPS family.</text>
</comment>
<keyword evidence="5 9" id="KW-0808">Transferase</keyword>
<accession>A0ABT7ILB1</accession>
<proteinExistence type="inferred from homology"/>
<dbReference type="CDD" id="cd00739">
    <property type="entry name" value="DHPS"/>
    <property type="match status" value="1"/>
</dbReference>
<dbReference type="Gene3D" id="3.20.20.20">
    <property type="entry name" value="Dihydropteroate synthase-like"/>
    <property type="match status" value="1"/>
</dbReference>
<evidence type="ECO:0000256" key="8">
    <source>
        <dbReference type="ARBA" id="ARBA00022909"/>
    </source>
</evidence>
<dbReference type="InterPro" id="IPR045031">
    <property type="entry name" value="DHP_synth-like"/>
</dbReference>
<evidence type="ECO:0000256" key="1">
    <source>
        <dbReference type="ARBA" id="ARBA00000012"/>
    </source>
</evidence>
<dbReference type="PANTHER" id="PTHR20941">
    <property type="entry name" value="FOLATE SYNTHESIS PROTEINS"/>
    <property type="match status" value="1"/>
</dbReference>
<dbReference type="PROSITE" id="PS00793">
    <property type="entry name" value="DHPS_2"/>
    <property type="match status" value="1"/>
</dbReference>
<dbReference type="GO" id="GO:0004156">
    <property type="term" value="F:dihydropteroate synthase activity"/>
    <property type="evidence" value="ECO:0007669"/>
    <property type="project" value="UniProtKB-EC"/>
</dbReference>
<dbReference type="EC" id="2.5.1.15" evidence="4 9"/>
<evidence type="ECO:0000256" key="3">
    <source>
        <dbReference type="ARBA" id="ARBA00004763"/>
    </source>
</evidence>
<dbReference type="PROSITE" id="PS50972">
    <property type="entry name" value="PTERIN_BINDING"/>
    <property type="match status" value="1"/>
</dbReference>
<evidence type="ECO:0000256" key="4">
    <source>
        <dbReference type="ARBA" id="ARBA00012458"/>
    </source>
</evidence>
<keyword evidence="12" id="KW-1185">Reference proteome</keyword>
<keyword evidence="6 9" id="KW-0479">Metal-binding</keyword>
<comment type="caution">
    <text evidence="11">The sequence shown here is derived from an EMBL/GenBank/DDBJ whole genome shotgun (WGS) entry which is preliminary data.</text>
</comment>
<sequence length="284" mass="30091">MPIVRHWQCGGRNFSLDRPLVMGILNVTPDSFSDGGEHNSFRSAVAWGRMMVAQGADIVDVGGESTRPNAVPVSEQEELDRVIPVVEALAGQGCAVSVDTSRASVMLASVKAGACILNDVMAFTEPGALDAAASTDAGLIIMHGWKAAEEDRRQAGEGSLIESIIGYLKARQTLLESKGVDPARICWDPGFGFGKTVQQNFEILAATSRFVKEGQPFLMALSRKSSLGAVTGVDVPARRVAASVAGALIAIERGAHLVRVHDVAETLQAIRVLQAVRSSSDNKQ</sequence>
<organism evidence="11 12">
    <name type="scientific">Mesosutterella faecium</name>
    <dbReference type="NCBI Taxonomy" id="2925194"/>
    <lineage>
        <taxon>Bacteria</taxon>
        <taxon>Pseudomonadati</taxon>
        <taxon>Pseudomonadota</taxon>
        <taxon>Betaproteobacteria</taxon>
        <taxon>Burkholderiales</taxon>
        <taxon>Sutterellaceae</taxon>
        <taxon>Mesosutterella</taxon>
    </lineage>
</organism>
<keyword evidence="7 9" id="KW-0460">Magnesium</keyword>
<comment type="pathway">
    <text evidence="3 9">Cofactor biosynthesis; tetrahydrofolate biosynthesis; 7,8-dihydrofolate from 2-amino-4-hydroxy-6-hydroxymethyl-7,8-dihydropteridine diphosphate and 4-aminobenzoate: step 1/2.</text>
</comment>
<dbReference type="NCBIfam" id="TIGR01496">
    <property type="entry name" value="DHPS"/>
    <property type="match status" value="1"/>
</dbReference>
<dbReference type="PROSITE" id="PS00792">
    <property type="entry name" value="DHPS_1"/>
    <property type="match status" value="1"/>
</dbReference>
<gene>
    <name evidence="11" type="primary">folP</name>
    <name evidence="11" type="ORF">MUN46_004230</name>
</gene>
<feature type="domain" description="Pterin-binding" evidence="10">
    <location>
        <begin position="19"/>
        <end position="271"/>
    </location>
</feature>
<dbReference type="EMBL" id="JAKZJU020000001">
    <property type="protein sequence ID" value="MDL2059150.1"/>
    <property type="molecule type" value="Genomic_DNA"/>
</dbReference>
<evidence type="ECO:0000313" key="12">
    <source>
        <dbReference type="Proteomes" id="UP001165481"/>
    </source>
</evidence>
<dbReference type="Proteomes" id="UP001165481">
    <property type="component" value="Unassembled WGS sequence"/>
</dbReference>
<dbReference type="InterPro" id="IPR006390">
    <property type="entry name" value="DHP_synth_dom"/>
</dbReference>
<protein>
    <recommendedName>
        <fullName evidence="4 9">Dihydropteroate synthase</fullName>
        <shortName evidence="9">DHPS</shortName>
        <ecNumber evidence="4 9">2.5.1.15</ecNumber>
    </recommendedName>
    <alternativeName>
        <fullName evidence="9">Dihydropteroate pyrophosphorylase</fullName>
    </alternativeName>
</protein>
<name>A0ABT7ILB1_9BURK</name>
<evidence type="ECO:0000313" key="11">
    <source>
        <dbReference type="EMBL" id="MDL2059150.1"/>
    </source>
</evidence>
<evidence type="ECO:0000259" key="10">
    <source>
        <dbReference type="PROSITE" id="PS50972"/>
    </source>
</evidence>
<comment type="cofactor">
    <cofactor evidence="2 9">
        <name>Mg(2+)</name>
        <dbReference type="ChEBI" id="CHEBI:18420"/>
    </cofactor>
</comment>
<reference evidence="11" key="1">
    <citation type="submission" date="2023-03" db="EMBL/GenBank/DDBJ databases">
        <title>Mesosutterella sp. nov. isolated from porcine feces.</title>
        <authorList>
            <person name="Yu S."/>
        </authorList>
    </citation>
    <scope>NUCLEOTIDE SEQUENCE</scope>
    <source>
        <strain evidence="11">AGMB02718</strain>
    </source>
</reference>
<comment type="function">
    <text evidence="9">Catalyzes the condensation of para-aminobenzoate (pABA) with 6-hydroxymethyl-7,8-dihydropterin diphosphate (DHPt-PP) to form 7,8-dihydropteroate (H2Pte), the immediate precursor of folate derivatives.</text>
</comment>
<dbReference type="SUPFAM" id="SSF51717">
    <property type="entry name" value="Dihydropteroate synthetase-like"/>
    <property type="match status" value="1"/>
</dbReference>